<dbReference type="PROSITE" id="PS51257">
    <property type="entry name" value="PROKAR_LIPOPROTEIN"/>
    <property type="match status" value="1"/>
</dbReference>
<dbReference type="InterPro" id="IPR010994">
    <property type="entry name" value="RuvA_2-like"/>
</dbReference>
<dbReference type="NCBIfam" id="NF005987">
    <property type="entry name" value="PRK08097.1"/>
    <property type="match status" value="1"/>
</dbReference>
<evidence type="ECO:0000256" key="3">
    <source>
        <dbReference type="ARBA" id="ARBA00022763"/>
    </source>
</evidence>
<dbReference type="InterPro" id="IPR033136">
    <property type="entry name" value="DNA_ligase_CS"/>
</dbReference>
<evidence type="ECO:0000256" key="7">
    <source>
        <dbReference type="HAMAP-Rule" id="MF_01587"/>
    </source>
</evidence>
<dbReference type="InterPro" id="IPR020923">
    <property type="entry name" value="DNA_ligase_B"/>
</dbReference>
<dbReference type="SUPFAM" id="SSF47781">
    <property type="entry name" value="RuvA domain 2-like"/>
    <property type="match status" value="1"/>
</dbReference>
<dbReference type="HAMAP" id="MF_01587">
    <property type="entry name" value="DNA_ligase_B"/>
    <property type="match status" value="1"/>
</dbReference>
<dbReference type="InterPro" id="IPR013839">
    <property type="entry name" value="DNAligase_adenylation"/>
</dbReference>
<keyword evidence="1 7" id="KW-0436">Ligase</keyword>
<dbReference type="RefSeq" id="WP_064584726.1">
    <property type="nucleotide sequence ID" value="NZ_CP015878.1"/>
</dbReference>
<dbReference type="InterPro" id="IPR004150">
    <property type="entry name" value="NAD_DNA_ligase_OB"/>
</dbReference>
<feature type="active site" description="N6-AMP-lysine intermediate" evidence="7">
    <location>
        <position position="123"/>
    </location>
</feature>
<keyword evidence="2 7" id="KW-0235">DNA replication</keyword>
<dbReference type="GO" id="GO:0006281">
    <property type="term" value="P:DNA repair"/>
    <property type="evidence" value="ECO:0007669"/>
    <property type="project" value="UniProtKB-KW"/>
</dbReference>
<dbReference type="InterPro" id="IPR013840">
    <property type="entry name" value="DNAligase_N"/>
</dbReference>
<accession>A0A1A9KK24</accession>
<evidence type="ECO:0000256" key="8">
    <source>
        <dbReference type="SAM" id="SignalP"/>
    </source>
</evidence>
<feature type="chain" id="PRO_5008391830" description="DNA ligase B" evidence="8">
    <location>
        <begin position="19"/>
        <end position="554"/>
    </location>
</feature>
<dbReference type="GO" id="GO:0003911">
    <property type="term" value="F:DNA ligase (NAD+) activity"/>
    <property type="evidence" value="ECO:0007669"/>
    <property type="project" value="UniProtKB-UniRule"/>
</dbReference>
<evidence type="ECO:0000256" key="6">
    <source>
        <dbReference type="ARBA" id="ARBA00034005"/>
    </source>
</evidence>
<evidence type="ECO:0000313" key="10">
    <source>
        <dbReference type="EMBL" id="ANI17868.1"/>
    </source>
</evidence>
<keyword evidence="5 7" id="KW-0234">DNA repair</keyword>
<organism evidence="10 11">
    <name type="scientific">Pseudomonas citronellolis</name>
    <dbReference type="NCBI Taxonomy" id="53408"/>
    <lineage>
        <taxon>Bacteria</taxon>
        <taxon>Pseudomonadati</taxon>
        <taxon>Pseudomonadota</taxon>
        <taxon>Gammaproteobacteria</taxon>
        <taxon>Pseudomonadales</taxon>
        <taxon>Pseudomonadaceae</taxon>
        <taxon>Pseudomonas</taxon>
    </lineage>
</organism>
<comment type="similarity">
    <text evidence="7">Belongs to the NAD-dependent DNA ligase family. LigB subfamily.</text>
</comment>
<evidence type="ECO:0000256" key="2">
    <source>
        <dbReference type="ARBA" id="ARBA00022705"/>
    </source>
</evidence>
<dbReference type="InterPro" id="IPR012340">
    <property type="entry name" value="NA-bd_OB-fold"/>
</dbReference>
<feature type="signal peptide" evidence="8">
    <location>
        <begin position="1"/>
        <end position="18"/>
    </location>
</feature>
<evidence type="ECO:0000256" key="5">
    <source>
        <dbReference type="ARBA" id="ARBA00023204"/>
    </source>
</evidence>
<feature type="domain" description="NAD-dependent DNA ligase N-terminal" evidence="9">
    <location>
        <begin position="26"/>
        <end position="424"/>
    </location>
</feature>
<dbReference type="SMART" id="SM00532">
    <property type="entry name" value="LIGANc"/>
    <property type="match status" value="1"/>
</dbReference>
<dbReference type="SUPFAM" id="SSF50249">
    <property type="entry name" value="Nucleic acid-binding proteins"/>
    <property type="match status" value="1"/>
</dbReference>
<dbReference type="Gene3D" id="2.40.50.140">
    <property type="entry name" value="Nucleic acid-binding proteins"/>
    <property type="match status" value="1"/>
</dbReference>
<dbReference type="PROSITE" id="PS01056">
    <property type="entry name" value="DNA_LIGASE_N2"/>
    <property type="match status" value="1"/>
</dbReference>
<evidence type="ECO:0000256" key="4">
    <source>
        <dbReference type="ARBA" id="ARBA00023027"/>
    </source>
</evidence>
<dbReference type="PANTHER" id="PTHR47810">
    <property type="entry name" value="DNA LIGASE"/>
    <property type="match status" value="1"/>
</dbReference>
<evidence type="ECO:0000313" key="11">
    <source>
        <dbReference type="Proteomes" id="UP000077748"/>
    </source>
</evidence>
<reference evidence="10 11" key="1">
    <citation type="submission" date="2016-05" db="EMBL/GenBank/DDBJ databases">
        <title>Genome Sequence of Pseudomonas citronellolis Strain SJTE-3, an Estrogens and Persistent Organic Pollutants degradation strain.</title>
        <authorList>
            <person name="Liang R."/>
        </authorList>
    </citation>
    <scope>NUCLEOTIDE SEQUENCE [LARGE SCALE GENOMIC DNA]</scope>
    <source>
        <strain evidence="10 11">SJTE-3</strain>
    </source>
</reference>
<dbReference type="GO" id="GO:0006260">
    <property type="term" value="P:DNA replication"/>
    <property type="evidence" value="ECO:0007669"/>
    <property type="project" value="UniProtKB-KW"/>
</dbReference>
<dbReference type="Pfam" id="PF01653">
    <property type="entry name" value="DNA_ligase_aden"/>
    <property type="match status" value="1"/>
</dbReference>
<comment type="function">
    <text evidence="7">Catalyzes the formation of phosphodiester linkages between 5'-phosphoryl and 3'-hydroxyl groups in double-stranded DNA using NAD as a coenzyme and as the energy source for the reaction.</text>
</comment>
<evidence type="ECO:0000259" key="9">
    <source>
        <dbReference type="SMART" id="SM00532"/>
    </source>
</evidence>
<name>A0A1A9KK24_9PSED</name>
<dbReference type="Gene3D" id="1.10.287.610">
    <property type="entry name" value="Helix hairpin bin"/>
    <property type="match status" value="1"/>
</dbReference>
<dbReference type="EMBL" id="CP015878">
    <property type="protein sequence ID" value="ANI17868.1"/>
    <property type="molecule type" value="Genomic_DNA"/>
</dbReference>
<proteinExistence type="inferred from homology"/>
<dbReference type="Pfam" id="PF03120">
    <property type="entry name" value="OB_DNA_ligase"/>
    <property type="match status" value="1"/>
</dbReference>
<dbReference type="Gene3D" id="1.10.150.20">
    <property type="entry name" value="5' to 3' exonuclease, C-terminal subdomain"/>
    <property type="match status" value="1"/>
</dbReference>
<keyword evidence="8" id="KW-0732">Signal</keyword>
<dbReference type="PANTHER" id="PTHR47810:SF1">
    <property type="entry name" value="DNA LIGASE B"/>
    <property type="match status" value="1"/>
</dbReference>
<dbReference type="Proteomes" id="UP000077748">
    <property type="component" value="Chromosome"/>
</dbReference>
<evidence type="ECO:0000256" key="1">
    <source>
        <dbReference type="ARBA" id="ARBA00022598"/>
    </source>
</evidence>
<keyword evidence="4 7" id="KW-0520">NAD</keyword>
<dbReference type="AlphaFoldDB" id="A0A1A9KK24"/>
<keyword evidence="3 7" id="KW-0227">DNA damage</keyword>
<comment type="catalytic activity">
    <reaction evidence="6 7">
        <text>NAD(+) + (deoxyribonucleotide)n-3'-hydroxyl + 5'-phospho-(deoxyribonucleotide)m = (deoxyribonucleotide)n+m + AMP + beta-nicotinamide D-nucleotide.</text>
        <dbReference type="EC" id="6.5.1.2"/>
    </reaction>
</comment>
<dbReference type="EC" id="6.5.1.2" evidence="7"/>
<dbReference type="SUPFAM" id="SSF56091">
    <property type="entry name" value="DNA ligase/mRNA capping enzyme, catalytic domain"/>
    <property type="match status" value="1"/>
</dbReference>
<gene>
    <name evidence="7" type="primary">ligB</name>
    <name evidence="10" type="ORF">A9C11_29455</name>
</gene>
<dbReference type="InterPro" id="IPR050326">
    <property type="entry name" value="NAD_dep_DNA_ligaseB"/>
</dbReference>
<sequence length="554" mass="61176">MKALLASALLLLPSLSLACPDWSEQRAREELLGLRQQLEAWDQAYHQRGESPIADELYDQARQHFSLWRGCYPHFAVEPPPLLPASRGKLRHPAAHTGLDKAADAGEVRQWMAGREDLWVQPKVDGVAVTLVYQDGELVQAISRGDGIHGQDWTANARRLPAVPQRLPATGRLVLQGELYWRLPGHVQAQKGGLGARGKVAGLMARSEPGEQVSQVGLFVWELPHGPGNMTQRLERLKALGLADSAALTLPVTGFEDAQRQREHWYRSPLPFASDGIVLRQGSRPAAKAWQAGSASWALAWKYPYRQALAEVRRVHFRIGRTGRVTPLLELQPVTLDERRIAQVSLGSTRRWQALDIRPGDQVAIALAGLTIPRLESVVWRSPQRLAVEPPQPGRYHALSCWRATPGCEEQFLARLAWLGGEQGLALEGVGPGTWQALLEAGQLAGLLDWLELPPEALRQLPGFAEHSGERLHAQFRAARQRPFQHWLRALGVPQVDSLPATEGWAELSARQASDWRQLPGVGPVRARQLQAFFADHEVQRLGAQLAAAGVAGF</sequence>
<dbReference type="Gene3D" id="3.30.470.30">
    <property type="entry name" value="DNA ligase/mRNA capping enzyme"/>
    <property type="match status" value="1"/>
</dbReference>
<protein>
    <recommendedName>
        <fullName evidence="7">DNA ligase B</fullName>
        <ecNumber evidence="7">6.5.1.2</ecNumber>
    </recommendedName>
    <alternativeName>
        <fullName evidence="7">Polydeoxyribonucleotide synthase [NAD(+)] B</fullName>
    </alternativeName>
</protein>